<dbReference type="EMBL" id="MN739694">
    <property type="protein sequence ID" value="QHT21493.1"/>
    <property type="molecule type" value="Genomic_DNA"/>
</dbReference>
<dbReference type="AlphaFoldDB" id="A0A6C0DYW0"/>
<evidence type="ECO:0000313" key="1">
    <source>
        <dbReference type="EMBL" id="QHT21493.1"/>
    </source>
</evidence>
<accession>A0A6C0DYW0</accession>
<protein>
    <submittedName>
        <fullName evidence="1">Uncharacterized protein</fullName>
    </submittedName>
</protein>
<proteinExistence type="predicted"/>
<organism evidence="1">
    <name type="scientific">viral metagenome</name>
    <dbReference type="NCBI Taxonomy" id="1070528"/>
    <lineage>
        <taxon>unclassified sequences</taxon>
        <taxon>metagenomes</taxon>
        <taxon>organismal metagenomes</taxon>
    </lineage>
</organism>
<reference evidence="1" key="1">
    <citation type="journal article" date="2020" name="Nature">
        <title>Giant virus diversity and host interactions through global metagenomics.</title>
        <authorList>
            <person name="Schulz F."/>
            <person name="Roux S."/>
            <person name="Paez-Espino D."/>
            <person name="Jungbluth S."/>
            <person name="Walsh D.A."/>
            <person name="Denef V.J."/>
            <person name="McMahon K.D."/>
            <person name="Konstantinidis K.T."/>
            <person name="Eloe-Fadrosh E.A."/>
            <person name="Kyrpides N.C."/>
            <person name="Woyke T."/>
        </authorList>
    </citation>
    <scope>NUCLEOTIDE SEQUENCE</scope>
    <source>
        <strain evidence="1">GVMAG-M-3300023174-92</strain>
    </source>
</reference>
<name>A0A6C0DYW0_9ZZZZ</name>
<sequence length="141" mass="16916">MGFKAIYLKEHYAEDVSRIDSRFIIIYDQVEENFFYYGTRSLSPTDKYEDYAGYYHYSRLDHFTTFLTRALGNLDNKITFEMHDVVIDKTEYDDLSFTNMLKRLTTHTEIFAYDALSVNRSELFGWLNALIQHRKDIIQQY</sequence>